<dbReference type="InterPro" id="IPR041698">
    <property type="entry name" value="Methyltransf_25"/>
</dbReference>
<dbReference type="GO" id="GO:0008168">
    <property type="term" value="F:methyltransferase activity"/>
    <property type="evidence" value="ECO:0007669"/>
    <property type="project" value="UniProtKB-KW"/>
</dbReference>
<feature type="domain" description="Methyltransferase" evidence="1">
    <location>
        <begin position="66"/>
        <end position="158"/>
    </location>
</feature>
<dbReference type="GO" id="GO:0032259">
    <property type="term" value="P:methylation"/>
    <property type="evidence" value="ECO:0007669"/>
    <property type="project" value="UniProtKB-KW"/>
</dbReference>
<evidence type="ECO:0000313" key="2">
    <source>
        <dbReference type="EMBL" id="GAT56308.1"/>
    </source>
</evidence>
<dbReference type="Proteomes" id="UP000815677">
    <property type="component" value="Unassembled WGS sequence"/>
</dbReference>
<keyword evidence="2" id="KW-0489">Methyltransferase</keyword>
<evidence type="ECO:0000259" key="1">
    <source>
        <dbReference type="Pfam" id="PF13649"/>
    </source>
</evidence>
<organism evidence="2 3">
    <name type="scientific">Mycena chlorophos</name>
    <name type="common">Agaric fungus</name>
    <name type="synonym">Agaricus chlorophos</name>
    <dbReference type="NCBI Taxonomy" id="658473"/>
    <lineage>
        <taxon>Eukaryota</taxon>
        <taxon>Fungi</taxon>
        <taxon>Dikarya</taxon>
        <taxon>Basidiomycota</taxon>
        <taxon>Agaricomycotina</taxon>
        <taxon>Agaricomycetes</taxon>
        <taxon>Agaricomycetidae</taxon>
        <taxon>Agaricales</taxon>
        <taxon>Marasmiineae</taxon>
        <taxon>Mycenaceae</taxon>
        <taxon>Mycena</taxon>
    </lineage>
</organism>
<dbReference type="Gene3D" id="3.40.50.150">
    <property type="entry name" value="Vaccinia Virus protein VP39"/>
    <property type="match status" value="1"/>
</dbReference>
<protein>
    <submittedName>
        <fullName evidence="2">S-adenosyl-L-methionine-dependent methyltransferase</fullName>
    </submittedName>
</protein>
<evidence type="ECO:0000313" key="3">
    <source>
        <dbReference type="Proteomes" id="UP000815677"/>
    </source>
</evidence>
<gene>
    <name evidence="2" type="ORF">MCHLO_12968</name>
</gene>
<dbReference type="CDD" id="cd02440">
    <property type="entry name" value="AdoMet_MTases"/>
    <property type="match status" value="1"/>
</dbReference>
<dbReference type="Pfam" id="PF13649">
    <property type="entry name" value="Methyltransf_25"/>
    <property type="match status" value="1"/>
</dbReference>
<dbReference type="PANTHER" id="PTHR43591">
    <property type="entry name" value="METHYLTRANSFERASE"/>
    <property type="match status" value="1"/>
</dbReference>
<dbReference type="EMBL" id="DF849259">
    <property type="protein sequence ID" value="GAT56308.1"/>
    <property type="molecule type" value="Genomic_DNA"/>
</dbReference>
<sequence>MNSEDTAQRPIAHAARVYQTYPGSSYSLPTDNVELQRLILQHNSLKILFQGRLVFPPLELRVSDQVLDVGTGPGLWILDLARSAGSQTPMIAIDIEARLFPQSPPPNIEFRVASVLNLPEEWTDTFSLVNQRLLMLALRTVEWPQALRELYRVTRPGGWVQLGEGVAYFEGEYPDKPCMEKLVACSRRLAEARGLFIDCAKAIPKMLEEAGFVDVHSEMMEQPVGKWAGEIGEILRDNQLGVFKGLKTPVLLSGGFGIVSSEEDYDALLEGVVREWDEIPGTKTPFIVHCARKPMD</sequence>
<keyword evidence="3" id="KW-1185">Reference proteome</keyword>
<dbReference type="SUPFAM" id="SSF53335">
    <property type="entry name" value="S-adenosyl-L-methionine-dependent methyltransferases"/>
    <property type="match status" value="1"/>
</dbReference>
<reference evidence="2" key="1">
    <citation type="submission" date="2014-09" db="EMBL/GenBank/DDBJ databases">
        <title>Genome sequence of the luminous mushroom Mycena chlorophos for searching fungal bioluminescence genes.</title>
        <authorList>
            <person name="Tanaka Y."/>
            <person name="Kasuga D."/>
            <person name="Oba Y."/>
            <person name="Hase S."/>
            <person name="Sato K."/>
            <person name="Oba Y."/>
            <person name="Sakakibara Y."/>
        </authorList>
    </citation>
    <scope>NUCLEOTIDE SEQUENCE</scope>
</reference>
<proteinExistence type="predicted"/>
<keyword evidence="2" id="KW-0808">Transferase</keyword>
<accession>A0ABQ0LYZ4</accession>
<dbReference type="InterPro" id="IPR029063">
    <property type="entry name" value="SAM-dependent_MTases_sf"/>
</dbReference>
<name>A0ABQ0LYZ4_MYCCL</name>